<accession>A0AAE9SQ99</accession>
<dbReference type="EMBL" id="CP050467">
    <property type="protein sequence ID" value="UTZ28075.1"/>
    <property type="molecule type" value="Genomic_DNA"/>
</dbReference>
<keyword evidence="1" id="KW-1133">Transmembrane helix</keyword>
<sequence>MLVAFMFFLNLTFPLISDDFCHLVSSGDVDAVVRSYTTWNARSGELLSVFFTGLTGTSFAVVNSLVFAIIIGLVFPLLFAHQGKSKDDSLFIITFFTLLSLSTVFGAVLLWRAGALNYAWSLALCLIHFVVYRYHYAGVSSWYERSNLFVVGVFCLLSFAAGMSSFDLGAIGCLIHLTILSYRKYTRQTTQVRFVVPILFYIAGFLALYTAPGTSVRAQGVEDYVSLGQLITWLYTFELPTFTSHYLNAVGKSMYKTNYFVALASIACTYFVFKLQSQYRFMPVTAKQWVMGYITVLATLLVLLLSNEMKPSGDAFGATILFANFLVSCIALVFLLRPNNHVQHRSTAIMLVFLHCILIVDVSAYSVGVLPARRAYFTASVLCAFILSIFVQLTWKSKIRAYVFIPLFTLSASIVALETIGLRITEYVLVTKPLSKLTSGDDMLIPQEYKFLKAPQFYDWGTFSTDESDFANSCFAQYQGINSVTQLQPTQHVSLKDYIQYLVTLQKTQPQ</sequence>
<proteinExistence type="predicted"/>
<dbReference type="Proteomes" id="UP001058687">
    <property type="component" value="Chromosome 1"/>
</dbReference>
<gene>
    <name evidence="2" type="ORF">HB761_06670</name>
</gene>
<evidence type="ECO:0000313" key="3">
    <source>
        <dbReference type="Proteomes" id="UP001058687"/>
    </source>
</evidence>
<feature type="transmembrane region" description="Helical" evidence="1">
    <location>
        <begin position="402"/>
        <end position="422"/>
    </location>
</feature>
<keyword evidence="1" id="KW-0812">Transmembrane</keyword>
<feature type="transmembrane region" description="Helical" evidence="1">
    <location>
        <begin position="90"/>
        <end position="111"/>
    </location>
</feature>
<feature type="transmembrane region" description="Helical" evidence="1">
    <location>
        <begin position="148"/>
        <end position="179"/>
    </location>
</feature>
<dbReference type="Pfam" id="PF19528">
    <property type="entry name" value="DUF6056"/>
    <property type="match status" value="1"/>
</dbReference>
<feature type="transmembrane region" description="Helical" evidence="1">
    <location>
        <begin position="289"/>
        <end position="309"/>
    </location>
</feature>
<feature type="transmembrane region" description="Helical" evidence="1">
    <location>
        <begin position="259"/>
        <end position="277"/>
    </location>
</feature>
<evidence type="ECO:0000256" key="1">
    <source>
        <dbReference type="SAM" id="Phobius"/>
    </source>
</evidence>
<feature type="transmembrane region" description="Helical" evidence="1">
    <location>
        <begin position="49"/>
        <end position="78"/>
    </location>
</feature>
<protein>
    <submittedName>
        <fullName evidence="2">Uncharacterized protein</fullName>
    </submittedName>
</protein>
<reference evidence="2" key="1">
    <citation type="submission" date="2020-03" db="EMBL/GenBank/DDBJ databases">
        <title>Five strains of Vibrio campbellii isolated from Mariana Trench.</title>
        <authorList>
            <person name="Liang J."/>
            <person name="Zhang X.-H."/>
        </authorList>
    </citation>
    <scope>NUCLEOTIDE SEQUENCE</scope>
    <source>
        <strain evidence="2">LJC014</strain>
    </source>
</reference>
<feature type="transmembrane region" description="Helical" evidence="1">
    <location>
        <begin position="315"/>
        <end position="336"/>
    </location>
</feature>
<organism evidence="2 3">
    <name type="scientific">Vibrio campbellii</name>
    <dbReference type="NCBI Taxonomy" id="680"/>
    <lineage>
        <taxon>Bacteria</taxon>
        <taxon>Pseudomonadati</taxon>
        <taxon>Pseudomonadota</taxon>
        <taxon>Gammaproteobacteria</taxon>
        <taxon>Vibrionales</taxon>
        <taxon>Vibrionaceae</taxon>
        <taxon>Vibrio</taxon>
    </lineage>
</organism>
<keyword evidence="1" id="KW-0472">Membrane</keyword>
<name>A0AAE9SQ99_9VIBR</name>
<feature type="transmembrane region" description="Helical" evidence="1">
    <location>
        <begin position="191"/>
        <end position="212"/>
    </location>
</feature>
<feature type="transmembrane region" description="Helical" evidence="1">
    <location>
        <begin position="375"/>
        <end position="395"/>
    </location>
</feature>
<evidence type="ECO:0000313" key="2">
    <source>
        <dbReference type="EMBL" id="UTZ28075.1"/>
    </source>
</evidence>
<dbReference type="AlphaFoldDB" id="A0AAE9SQ99"/>
<feature type="transmembrane region" description="Helical" evidence="1">
    <location>
        <begin position="224"/>
        <end position="247"/>
    </location>
</feature>
<dbReference type="InterPro" id="IPR045691">
    <property type="entry name" value="DUF6056"/>
</dbReference>
<feature type="transmembrane region" description="Helical" evidence="1">
    <location>
        <begin position="348"/>
        <end position="369"/>
    </location>
</feature>
<feature type="transmembrane region" description="Helical" evidence="1">
    <location>
        <begin position="117"/>
        <end position="136"/>
    </location>
</feature>